<keyword evidence="3 4" id="KW-0378">Hydrolase</keyword>
<protein>
    <recommendedName>
        <fullName evidence="5">Glycosyl hydrolase family 30 TIM-barrel domain-containing protein</fullName>
    </recommendedName>
</protein>
<dbReference type="GO" id="GO:0016020">
    <property type="term" value="C:membrane"/>
    <property type="evidence" value="ECO:0007669"/>
    <property type="project" value="GOC"/>
</dbReference>
<dbReference type="GO" id="GO:0004348">
    <property type="term" value="F:glucosylceramidase activity"/>
    <property type="evidence" value="ECO:0007669"/>
    <property type="project" value="InterPro"/>
</dbReference>
<dbReference type="AlphaFoldDB" id="A0A1J8PVS9"/>
<evidence type="ECO:0000259" key="5">
    <source>
        <dbReference type="Pfam" id="PF02055"/>
    </source>
</evidence>
<evidence type="ECO:0000256" key="2">
    <source>
        <dbReference type="ARBA" id="ARBA00022729"/>
    </source>
</evidence>
<gene>
    <name evidence="6" type="ORF">AZE42_04942</name>
</gene>
<organism evidence="6 7">
    <name type="scientific">Rhizopogon vesiculosus</name>
    <dbReference type="NCBI Taxonomy" id="180088"/>
    <lineage>
        <taxon>Eukaryota</taxon>
        <taxon>Fungi</taxon>
        <taxon>Dikarya</taxon>
        <taxon>Basidiomycota</taxon>
        <taxon>Agaricomycotina</taxon>
        <taxon>Agaricomycetes</taxon>
        <taxon>Agaricomycetidae</taxon>
        <taxon>Boletales</taxon>
        <taxon>Suillineae</taxon>
        <taxon>Rhizopogonaceae</taxon>
        <taxon>Rhizopogon</taxon>
    </lineage>
</organism>
<sequence>MPVQSFAEDLVVASQQIRDIWQTTSDGKMLFTYSKPTINFVTPGTIGSADIVVNDSSVYQTVYGFGASLTTDGANSAGFSYIRVPLGASDFSTDTYSYAATSGDTSLDDFDINAAPSDVFTILQDILSINNMTRVHIVPWSPPGWMKSGGSMGGGSLNTQYISTMANYLLKSVQAFSSKGIPVYAVSVQNEPESSDPTYPSCSMPVTTEAQIGLALRTLMNNNAFSGVKMIGYEHNWVDAANYPVQLMQQAGSAFDGVSFHCYQGSVSAQAAFTSQYPDKEVYLTECSGTLGSDWWTDIKWYMDNLFIGSIGYGSSSGLMWNLALDGTGQPLLPGTDSCSGGCRGVVQINSNGSWSVNQEFYAMAQASKAILPRDIGGPWGQRIGVSVGGSLASGLAVGAYTTGRVLSSDWNRYSIVVLNSDDSASTTGNPQPVNATIEFRGMQASYTFPVGVTTLWWLLQVFAPLALLQAVASQQIWDIWQTTWDREMLFTYFQPTPDPINFVTPGPIRSADIVVDDSSLYQTVYGFGSSLTDSSVGLLSNLKARCAAQNSGSYWQLMDYLFNATDGANSAGFSYIRVPLGASDFSPYSEALMSAPQLTKGLMLCVLAYSYDDISGDTSLNDFNINVGPSSVFSVLQGILSINNMARVHVLPWSPPGWMKSSGSMDGGSLNTQYINTMANYLLKSVQAFSSEGIPIYAISIQNEPENSDTTYPSCDMPVTTEAQIGLALRTLLNNNGFSGVKMIGYEHNWVDAANYPVQLMQQAESAFDGVAFHFYQGSVDEQASFTSQYPNKEVYFTECSGTLGSDWWSDIKWYMDNLFIGSIGYGSSSGLMWNLALDGSGQPLLPGTDSCGGGGCRGVVQINSDGSWSVNQEFYSMAQASKAILPRDVGGPWGQRIGVSVGGSLDWALVVGAYKTGRVSSSDWNRYSIVAPNRDDSATTTWNPQPVEATIEFRGMQATYTFPVGVTTLWWYAPD</sequence>
<accession>A0A1J8PVS9</accession>
<feature type="domain" description="Glycosyl hydrolase family 30 TIM-barrel" evidence="5">
    <location>
        <begin position="78"/>
        <end position="289"/>
    </location>
</feature>
<feature type="domain" description="Glycosyl hydrolase family 30 TIM-barrel" evidence="5">
    <location>
        <begin position="526"/>
        <end position="803"/>
    </location>
</feature>
<evidence type="ECO:0000313" key="6">
    <source>
        <dbReference type="EMBL" id="OJA12575.1"/>
    </source>
</evidence>
<evidence type="ECO:0000256" key="1">
    <source>
        <dbReference type="ARBA" id="ARBA00005382"/>
    </source>
</evidence>
<evidence type="ECO:0000256" key="3">
    <source>
        <dbReference type="ARBA" id="ARBA00022801"/>
    </source>
</evidence>
<dbReference type="OrthoDB" id="2160638at2759"/>
<dbReference type="Proteomes" id="UP000183567">
    <property type="component" value="Unassembled WGS sequence"/>
</dbReference>
<dbReference type="InterPro" id="IPR033453">
    <property type="entry name" value="Glyco_hydro_30_TIM-barrel"/>
</dbReference>
<evidence type="ECO:0000313" key="7">
    <source>
        <dbReference type="Proteomes" id="UP000183567"/>
    </source>
</evidence>
<dbReference type="STRING" id="180088.A0A1J8PVS9"/>
<dbReference type="EMBL" id="LVVM01004582">
    <property type="protein sequence ID" value="OJA12575.1"/>
    <property type="molecule type" value="Genomic_DNA"/>
</dbReference>
<comment type="similarity">
    <text evidence="1 4">Belongs to the glycosyl hydrolase 30 family.</text>
</comment>
<dbReference type="Pfam" id="PF02055">
    <property type="entry name" value="Glyco_hydro_30"/>
    <property type="match status" value="2"/>
</dbReference>
<dbReference type="Gene3D" id="3.20.20.80">
    <property type="entry name" value="Glycosidases"/>
    <property type="match status" value="2"/>
</dbReference>
<keyword evidence="7" id="KW-1185">Reference proteome</keyword>
<keyword evidence="4" id="KW-0326">Glycosidase</keyword>
<evidence type="ECO:0000256" key="4">
    <source>
        <dbReference type="RuleBase" id="RU361188"/>
    </source>
</evidence>
<dbReference type="InterPro" id="IPR001139">
    <property type="entry name" value="Glyco_hydro_30"/>
</dbReference>
<reference evidence="6 7" key="1">
    <citation type="submission" date="2016-03" db="EMBL/GenBank/DDBJ databases">
        <title>Comparative genomics of the ectomycorrhizal sister species Rhizopogon vinicolor and Rhizopogon vesiculosus (Basidiomycota: Boletales) reveals a divergence of the mating type B locus.</title>
        <authorList>
            <person name="Mujic A.B."/>
            <person name="Kuo A."/>
            <person name="Tritt A."/>
            <person name="Lipzen A."/>
            <person name="Chen C."/>
            <person name="Johnson J."/>
            <person name="Sharma A."/>
            <person name="Barry K."/>
            <person name="Grigoriev I.V."/>
            <person name="Spatafora J.W."/>
        </authorList>
    </citation>
    <scope>NUCLEOTIDE SEQUENCE [LARGE SCALE GENOMIC DNA]</scope>
    <source>
        <strain evidence="6 7">AM-OR11-056</strain>
    </source>
</reference>
<proteinExistence type="inferred from homology"/>
<dbReference type="PANTHER" id="PTHR11069">
    <property type="entry name" value="GLUCOSYLCERAMIDASE"/>
    <property type="match status" value="1"/>
</dbReference>
<dbReference type="PANTHER" id="PTHR11069:SF23">
    <property type="entry name" value="LYSOSOMAL ACID GLUCOSYLCERAMIDASE"/>
    <property type="match status" value="1"/>
</dbReference>
<dbReference type="InterPro" id="IPR017853">
    <property type="entry name" value="GH"/>
</dbReference>
<comment type="caution">
    <text evidence="6">The sequence shown here is derived from an EMBL/GenBank/DDBJ whole genome shotgun (WGS) entry which is preliminary data.</text>
</comment>
<keyword evidence="2" id="KW-0732">Signal</keyword>
<dbReference type="GO" id="GO:0006680">
    <property type="term" value="P:glucosylceramide catabolic process"/>
    <property type="evidence" value="ECO:0007669"/>
    <property type="project" value="TreeGrafter"/>
</dbReference>
<name>A0A1J8PVS9_9AGAM</name>
<dbReference type="SUPFAM" id="SSF51445">
    <property type="entry name" value="(Trans)glycosidases"/>
    <property type="match status" value="2"/>
</dbReference>